<name>A0AB34IH43_PRYPA</name>
<dbReference type="EMBL" id="JBGBPQ010000026">
    <property type="protein sequence ID" value="KAL1499210.1"/>
    <property type="molecule type" value="Genomic_DNA"/>
</dbReference>
<accession>A0AB34IH43</accession>
<protein>
    <recommendedName>
        <fullName evidence="3">Beta-mannosidase</fullName>
    </recommendedName>
</protein>
<dbReference type="AlphaFoldDB" id="A0AB34IH43"/>
<comment type="caution">
    <text evidence="1">The sequence shown here is derived from an EMBL/GenBank/DDBJ whole genome shotgun (WGS) entry which is preliminary data.</text>
</comment>
<dbReference type="Proteomes" id="UP001515480">
    <property type="component" value="Unassembled WGS sequence"/>
</dbReference>
<evidence type="ECO:0000313" key="2">
    <source>
        <dbReference type="Proteomes" id="UP001515480"/>
    </source>
</evidence>
<sequence length="295" mass="30965">MSSSSTNVAGVPTTSSVSSAGLAASLVDGITPSIRGPSYPALNLVVPIINATSYDPEPASSSSGQRYSRLLTGYFQYAPLTSAPVQVSIHGRRYLTQEQAVQLSPPSSIRAIVRTPRVWVDRRLFRLAFQLQDANGHPNVDTSAVNVEYIISRADGSSVSGTCDPSSVVGFCADSSLPGTDSWFAGSGAVLAEIKVTLWVNSVLVASATLSSHLIFVPQPSWYKPGLRSSVSGNTLTIPSGAGIDSGGVFVTLPASNVYQSEAFDVFMYANTASFVLSSMTVELMYGMLCCVLSG</sequence>
<evidence type="ECO:0008006" key="3">
    <source>
        <dbReference type="Google" id="ProtNLM"/>
    </source>
</evidence>
<evidence type="ECO:0000313" key="1">
    <source>
        <dbReference type="EMBL" id="KAL1499210.1"/>
    </source>
</evidence>
<gene>
    <name evidence="1" type="ORF">AB1Y20_013718</name>
</gene>
<reference evidence="1 2" key="1">
    <citation type="journal article" date="2024" name="Science">
        <title>Giant polyketide synthase enzymes in the biosynthesis of giant marine polyether toxins.</title>
        <authorList>
            <person name="Fallon T.R."/>
            <person name="Shende V.V."/>
            <person name="Wierzbicki I.H."/>
            <person name="Pendleton A.L."/>
            <person name="Watervoot N.F."/>
            <person name="Auber R.P."/>
            <person name="Gonzalez D.J."/>
            <person name="Wisecaver J.H."/>
            <person name="Moore B.S."/>
        </authorList>
    </citation>
    <scope>NUCLEOTIDE SEQUENCE [LARGE SCALE GENOMIC DNA]</scope>
    <source>
        <strain evidence="1 2">12B1</strain>
    </source>
</reference>
<proteinExistence type="predicted"/>
<keyword evidence="2" id="KW-1185">Reference proteome</keyword>
<organism evidence="1 2">
    <name type="scientific">Prymnesium parvum</name>
    <name type="common">Toxic golden alga</name>
    <dbReference type="NCBI Taxonomy" id="97485"/>
    <lineage>
        <taxon>Eukaryota</taxon>
        <taxon>Haptista</taxon>
        <taxon>Haptophyta</taxon>
        <taxon>Prymnesiophyceae</taxon>
        <taxon>Prymnesiales</taxon>
        <taxon>Prymnesiaceae</taxon>
        <taxon>Prymnesium</taxon>
    </lineage>
</organism>